<evidence type="ECO:0000313" key="3">
    <source>
        <dbReference type="Proteomes" id="UP000249579"/>
    </source>
</evidence>
<evidence type="ECO:0000259" key="1">
    <source>
        <dbReference type="Pfam" id="PF03816"/>
    </source>
</evidence>
<reference evidence="2 3" key="1">
    <citation type="journal article" date="2018" name="Front. Microbiol.">
        <title>Description and Comparative Genomics of Macrococcus caseolyticus subsp. hominis subsp. nov., Macrococcus goetzii sp. nov., Macrococcus epidermidis sp. nov., and Macrococcus bohemicus sp. nov., Novel Macrococci From Human Clinical Material With Virulence Potential and Suspected Uptake of Foreign DNA by Natural Transformation.</title>
        <authorList>
            <person name="Maslanova I."/>
            <person name="Wertheimer Z."/>
            <person name="Sedlacek I."/>
            <person name="Svec P."/>
            <person name="Indrakova A."/>
            <person name="Kovarovic V."/>
            <person name="Schumann P."/>
            <person name="Sproer C."/>
            <person name="Kralova S."/>
            <person name="Sedo O."/>
            <person name="Kristofova L."/>
            <person name="Vrbovska V."/>
            <person name="Fuzik T."/>
            <person name="Petras P."/>
            <person name="Zdrahal Z."/>
            <person name="Ruzickova V."/>
            <person name="Doskar J."/>
            <person name="Pantucek R."/>
        </authorList>
    </citation>
    <scope>NUCLEOTIDE SEQUENCE [LARGE SCALE GENOMIC DNA]</scope>
    <source>
        <strain evidence="2 3">03/115</strain>
    </source>
</reference>
<name>A0A328A4R7_9STAP</name>
<feature type="domain" description="Cell envelope-related transcriptional attenuator" evidence="1">
    <location>
        <begin position="16"/>
        <end position="49"/>
    </location>
</feature>
<dbReference type="RefSeq" id="WP_111745527.1">
    <property type="nucleotide sequence ID" value="NZ_JBHSQY010000002.1"/>
</dbReference>
<proteinExistence type="predicted"/>
<protein>
    <recommendedName>
        <fullName evidence="1">Cell envelope-related transcriptional attenuator domain-containing protein</fullName>
    </recommendedName>
</protein>
<dbReference type="AlphaFoldDB" id="A0A328A4R7"/>
<comment type="caution">
    <text evidence="2">The sequence shown here is derived from an EMBL/GenBank/DDBJ whole genome shotgun (WGS) entry which is preliminary data.</text>
</comment>
<dbReference type="Pfam" id="PF03816">
    <property type="entry name" value="LytR_cpsA_psr"/>
    <property type="match status" value="1"/>
</dbReference>
<sequence length="66" mass="7683">MVCIFIFPLLFIYIFSVDYYATVDMDDFVFIIDNIVGVDVTSPHTFKFAVTDKLLSMKSYPNPIKY</sequence>
<dbReference type="Proteomes" id="UP000249579">
    <property type="component" value="Unassembled WGS sequence"/>
</dbReference>
<organism evidence="2 3">
    <name type="scientific">Macrococcoides bohemicum</name>
    <dbReference type="NCBI Taxonomy" id="1903056"/>
    <lineage>
        <taxon>Bacteria</taxon>
        <taxon>Bacillati</taxon>
        <taxon>Bacillota</taxon>
        <taxon>Bacilli</taxon>
        <taxon>Bacillales</taxon>
        <taxon>Staphylococcaceae</taxon>
        <taxon>Macrococcoides</taxon>
    </lineage>
</organism>
<evidence type="ECO:0000313" key="2">
    <source>
        <dbReference type="EMBL" id="RAK49502.1"/>
    </source>
</evidence>
<dbReference type="Gene3D" id="3.40.630.190">
    <property type="entry name" value="LCP protein"/>
    <property type="match status" value="1"/>
</dbReference>
<gene>
    <name evidence="2" type="ORF">BHX94_06740</name>
</gene>
<dbReference type="InterPro" id="IPR004474">
    <property type="entry name" value="LytR_CpsA_psr"/>
</dbReference>
<accession>A0A328A4R7</accession>
<dbReference type="EMBL" id="PZJG01000003">
    <property type="protein sequence ID" value="RAK49502.1"/>
    <property type="molecule type" value="Genomic_DNA"/>
</dbReference>